<evidence type="ECO:0000313" key="2">
    <source>
        <dbReference type="EMBL" id="GAA4403410.1"/>
    </source>
</evidence>
<comment type="caution">
    <text evidence="2">The sequence shown here is derived from an EMBL/GenBank/DDBJ whole genome shotgun (WGS) entry which is preliminary data.</text>
</comment>
<proteinExistence type="predicted"/>
<dbReference type="RefSeq" id="WP_345000338.1">
    <property type="nucleotide sequence ID" value="NZ_BAABFR010000108.1"/>
</dbReference>
<name>A0ABP8KC80_9ACTN</name>
<feature type="compositionally biased region" description="Basic and acidic residues" evidence="1">
    <location>
        <begin position="1"/>
        <end position="10"/>
    </location>
</feature>
<dbReference type="EMBL" id="BAABFR010000108">
    <property type="protein sequence ID" value="GAA4403410.1"/>
    <property type="molecule type" value="Genomic_DNA"/>
</dbReference>
<keyword evidence="3" id="KW-1185">Reference proteome</keyword>
<sequence length="414" mass="45934">MIDKNSEHGLGHLLNPTDPESDDRDWIRHLWTFIVATVIGADRVEPDWLDRPALGRITISSPTMLQPLATWNETRPYAQQIKPYNFLLVAHAAPLGHPPGADPEKFTLIAPYSADATLWAGLMWRNLHDPHGPTYRITTEDWDHTLGGQPADLVVVTSYRDVLHRYMRHPEAKSAGPEGNPCRHDTTGLLGRRQVHLTSGNLHHIGKEANKIDDVQAGTVTALDDVVNDYGTPLDILAALVWPCIATLSNVDIAARFDVAERTVARWRRKDATPRDRHVQALIMLAVDVALDHLNRAAIDHPWCDLPLAAARRDWRTVLAFHLDRHEPEQPRCPCGCGAPLRPRQNYATDACRKRIVRRSAPPTPGATAAPRPQTQLTPASRPHGAQVGTAAPIDSLDMSRTRAADPSRCLVGW</sequence>
<feature type="region of interest" description="Disordered" evidence="1">
    <location>
        <begin position="357"/>
        <end position="414"/>
    </location>
</feature>
<feature type="region of interest" description="Disordered" evidence="1">
    <location>
        <begin position="1"/>
        <end position="21"/>
    </location>
</feature>
<gene>
    <name evidence="2" type="ORF">GCM10023147_44850</name>
</gene>
<accession>A0ABP8KC80</accession>
<organism evidence="2 3">
    <name type="scientific">Tsukamurella soli</name>
    <dbReference type="NCBI Taxonomy" id="644556"/>
    <lineage>
        <taxon>Bacteria</taxon>
        <taxon>Bacillati</taxon>
        <taxon>Actinomycetota</taxon>
        <taxon>Actinomycetes</taxon>
        <taxon>Mycobacteriales</taxon>
        <taxon>Tsukamurellaceae</taxon>
        <taxon>Tsukamurella</taxon>
    </lineage>
</organism>
<evidence type="ECO:0000313" key="3">
    <source>
        <dbReference type="Proteomes" id="UP001500635"/>
    </source>
</evidence>
<protein>
    <submittedName>
        <fullName evidence="2">Uncharacterized protein</fullName>
    </submittedName>
</protein>
<feature type="compositionally biased region" description="Low complexity" evidence="1">
    <location>
        <begin position="366"/>
        <end position="375"/>
    </location>
</feature>
<evidence type="ECO:0000256" key="1">
    <source>
        <dbReference type="SAM" id="MobiDB-lite"/>
    </source>
</evidence>
<reference evidence="3" key="1">
    <citation type="journal article" date="2019" name="Int. J. Syst. Evol. Microbiol.">
        <title>The Global Catalogue of Microorganisms (GCM) 10K type strain sequencing project: providing services to taxonomists for standard genome sequencing and annotation.</title>
        <authorList>
            <consortium name="The Broad Institute Genomics Platform"/>
            <consortium name="The Broad Institute Genome Sequencing Center for Infectious Disease"/>
            <person name="Wu L."/>
            <person name="Ma J."/>
        </authorList>
    </citation>
    <scope>NUCLEOTIDE SEQUENCE [LARGE SCALE GENOMIC DNA]</scope>
    <source>
        <strain evidence="3">JCM 17688</strain>
    </source>
</reference>
<dbReference type="Proteomes" id="UP001500635">
    <property type="component" value="Unassembled WGS sequence"/>
</dbReference>